<accession>A0A848EGG6</accession>
<proteinExistence type="predicted"/>
<evidence type="ECO:0000313" key="1">
    <source>
        <dbReference type="EMBL" id="NMJ42458.1"/>
    </source>
</evidence>
<name>A0A848EGG6_9PROT</name>
<evidence type="ECO:0000313" key="2">
    <source>
        <dbReference type="Proteomes" id="UP000548582"/>
    </source>
</evidence>
<reference evidence="1 2" key="1">
    <citation type="submission" date="2020-03" db="EMBL/GenBank/DDBJ databases">
        <authorList>
            <person name="Sun Q."/>
        </authorList>
    </citation>
    <scope>NUCLEOTIDE SEQUENCE [LARGE SCALE GENOMIC DNA]</scope>
    <source>
        <strain evidence="1 2">JC162</strain>
    </source>
</reference>
<gene>
    <name evidence="1" type="ORF">GWK16_14515</name>
</gene>
<dbReference type="Proteomes" id="UP000548582">
    <property type="component" value="Unassembled WGS sequence"/>
</dbReference>
<keyword evidence="2" id="KW-1185">Reference proteome</keyword>
<sequence length="94" mass="10511">MNAETRRSILKATQAALRESVITEVDPLEALRQASHEILLHVRHTLISALPPEIAPTIPLDEIFSEAITFVWIELGGRVEDIPVEFFHVSSAKQ</sequence>
<dbReference type="AlphaFoldDB" id="A0A848EGG6"/>
<protein>
    <submittedName>
        <fullName evidence="1">Uncharacterized protein</fullName>
    </submittedName>
</protein>
<organism evidence="1 2">
    <name type="scientific">Neoroseomonas marina</name>
    <dbReference type="NCBI Taxonomy" id="1232220"/>
    <lineage>
        <taxon>Bacteria</taxon>
        <taxon>Pseudomonadati</taxon>
        <taxon>Pseudomonadota</taxon>
        <taxon>Alphaproteobacteria</taxon>
        <taxon>Acetobacterales</taxon>
        <taxon>Acetobacteraceae</taxon>
        <taxon>Neoroseomonas</taxon>
    </lineage>
</organism>
<comment type="caution">
    <text evidence="1">The sequence shown here is derived from an EMBL/GenBank/DDBJ whole genome shotgun (WGS) entry which is preliminary data.</text>
</comment>
<dbReference type="EMBL" id="JABBKX010000004">
    <property type="protein sequence ID" value="NMJ42458.1"/>
    <property type="molecule type" value="Genomic_DNA"/>
</dbReference>
<dbReference type="RefSeq" id="WP_170054675.1">
    <property type="nucleotide sequence ID" value="NZ_JABBKX010000004.1"/>
</dbReference>